<dbReference type="Pfam" id="PF01370">
    <property type="entry name" value="Epimerase"/>
    <property type="match status" value="1"/>
</dbReference>
<protein>
    <recommendedName>
        <fullName evidence="1">NAD-dependent epimerase/dehydratase domain-containing protein</fullName>
    </recommendedName>
</protein>
<sequence length="189" mass="21618">MRKNITITGGLGYIGTELCKIYSGESWYNKIKVIDNRFISKRVSQLRNWNIEFIQGDILDKQFMKRQIEDADIVHHLAGITNVAYVKAESNSKQDELIKDTAIKGTQNILDFAKKDCKIIFASTHVVFEGLQETKKKLTEEDKTETFLSYSSSKVVNEEQIKKSGLKYIILRLASVYGYSTDTMRTGIM</sequence>
<feature type="non-terminal residue" evidence="2">
    <location>
        <position position="189"/>
    </location>
</feature>
<accession>A0A382SE76</accession>
<dbReference type="PANTHER" id="PTHR43245">
    <property type="entry name" value="BIFUNCTIONAL POLYMYXIN RESISTANCE PROTEIN ARNA"/>
    <property type="match status" value="1"/>
</dbReference>
<dbReference type="InterPro" id="IPR001509">
    <property type="entry name" value="Epimerase_deHydtase"/>
</dbReference>
<feature type="domain" description="NAD-dependent epimerase/dehydratase" evidence="1">
    <location>
        <begin position="5"/>
        <end position="180"/>
    </location>
</feature>
<dbReference type="Gene3D" id="3.40.50.720">
    <property type="entry name" value="NAD(P)-binding Rossmann-like Domain"/>
    <property type="match status" value="1"/>
</dbReference>
<reference evidence="2" key="1">
    <citation type="submission" date="2018-05" db="EMBL/GenBank/DDBJ databases">
        <authorList>
            <person name="Lanie J.A."/>
            <person name="Ng W.-L."/>
            <person name="Kazmierczak K.M."/>
            <person name="Andrzejewski T.M."/>
            <person name="Davidsen T.M."/>
            <person name="Wayne K.J."/>
            <person name="Tettelin H."/>
            <person name="Glass J.I."/>
            <person name="Rusch D."/>
            <person name="Podicherti R."/>
            <person name="Tsui H.-C.T."/>
            <person name="Winkler M.E."/>
        </authorList>
    </citation>
    <scope>NUCLEOTIDE SEQUENCE</scope>
</reference>
<dbReference type="SUPFAM" id="SSF51735">
    <property type="entry name" value="NAD(P)-binding Rossmann-fold domains"/>
    <property type="match status" value="1"/>
</dbReference>
<organism evidence="2">
    <name type="scientific">marine metagenome</name>
    <dbReference type="NCBI Taxonomy" id="408172"/>
    <lineage>
        <taxon>unclassified sequences</taxon>
        <taxon>metagenomes</taxon>
        <taxon>ecological metagenomes</taxon>
    </lineage>
</organism>
<dbReference type="EMBL" id="UINC01128020">
    <property type="protein sequence ID" value="SVD07517.1"/>
    <property type="molecule type" value="Genomic_DNA"/>
</dbReference>
<proteinExistence type="predicted"/>
<dbReference type="InterPro" id="IPR050177">
    <property type="entry name" value="Lipid_A_modif_metabolic_enz"/>
</dbReference>
<name>A0A382SE76_9ZZZZ</name>
<gene>
    <name evidence="2" type="ORF">METZ01_LOCUS360371</name>
</gene>
<evidence type="ECO:0000313" key="2">
    <source>
        <dbReference type="EMBL" id="SVD07517.1"/>
    </source>
</evidence>
<dbReference type="AlphaFoldDB" id="A0A382SE76"/>
<dbReference type="InterPro" id="IPR036291">
    <property type="entry name" value="NAD(P)-bd_dom_sf"/>
</dbReference>
<evidence type="ECO:0000259" key="1">
    <source>
        <dbReference type="Pfam" id="PF01370"/>
    </source>
</evidence>